<reference evidence="1 2" key="1">
    <citation type="journal article" date="2010" name="Cell">
        <title>The genome of Naegleria gruberi illuminates early eukaryotic versatility.</title>
        <authorList>
            <person name="Fritz-Laylin L.K."/>
            <person name="Prochnik S.E."/>
            <person name="Ginger M.L."/>
            <person name="Dacks J.B."/>
            <person name="Carpenter M.L."/>
            <person name="Field M.C."/>
            <person name="Kuo A."/>
            <person name="Paredez A."/>
            <person name="Chapman J."/>
            <person name="Pham J."/>
            <person name="Shu S."/>
            <person name="Neupane R."/>
            <person name="Cipriano M."/>
            <person name="Mancuso J."/>
            <person name="Tu H."/>
            <person name="Salamov A."/>
            <person name="Lindquist E."/>
            <person name="Shapiro H."/>
            <person name="Lucas S."/>
            <person name="Grigoriev I.V."/>
            <person name="Cande W.Z."/>
            <person name="Fulton C."/>
            <person name="Rokhsar D.S."/>
            <person name="Dawson S.C."/>
        </authorList>
    </citation>
    <scope>NUCLEOTIDE SEQUENCE [LARGE SCALE GENOMIC DNA]</scope>
    <source>
        <strain evidence="1 2">NEG-M</strain>
    </source>
</reference>
<organism evidence="2">
    <name type="scientific">Naegleria gruberi</name>
    <name type="common">Amoeba</name>
    <dbReference type="NCBI Taxonomy" id="5762"/>
    <lineage>
        <taxon>Eukaryota</taxon>
        <taxon>Discoba</taxon>
        <taxon>Heterolobosea</taxon>
        <taxon>Tetramitia</taxon>
        <taxon>Eutetramitia</taxon>
        <taxon>Vahlkampfiidae</taxon>
        <taxon>Naegleria</taxon>
    </lineage>
</organism>
<evidence type="ECO:0000313" key="2">
    <source>
        <dbReference type="Proteomes" id="UP000006671"/>
    </source>
</evidence>
<evidence type="ECO:0000313" key="1">
    <source>
        <dbReference type="EMBL" id="EFC41486.1"/>
    </source>
</evidence>
<keyword evidence="2" id="KW-1185">Reference proteome</keyword>
<sequence length="146" mass="16475">MSQSMKGFNLTKLSEGNAHFGEQVGNQLYEDYLPSLMATQLNCAKYFDLKVDDEKTKNDPERTHISESEYMKSVTGCIAESLCPKTFSEQNKSNKDCVSKLIQMNADWKANVPQDKEVQFKKDLKDCMTEVKKCAAEFILHGSSGN</sequence>
<dbReference type="OMA" id="DYLPSIM"/>
<dbReference type="InParanoid" id="D2VNV8"/>
<dbReference type="OrthoDB" id="10255304at2759"/>
<proteinExistence type="predicted"/>
<dbReference type="GeneID" id="8851164"/>
<name>D2VNV8_NAEGR</name>
<dbReference type="Proteomes" id="UP000006671">
    <property type="component" value="Unassembled WGS sequence"/>
</dbReference>
<dbReference type="EMBL" id="GG738885">
    <property type="protein sequence ID" value="EFC41486.1"/>
    <property type="molecule type" value="Genomic_DNA"/>
</dbReference>
<dbReference type="AlphaFoldDB" id="D2VNV8"/>
<dbReference type="VEuPathDB" id="AmoebaDB:NAEGRDRAFT_80679"/>
<gene>
    <name evidence="1" type="ORF">NAEGRDRAFT_80679</name>
</gene>
<dbReference type="KEGG" id="ngr:NAEGRDRAFT_80679"/>
<dbReference type="RefSeq" id="XP_002674230.1">
    <property type="nucleotide sequence ID" value="XM_002674184.1"/>
</dbReference>
<protein>
    <submittedName>
        <fullName evidence="1">Uncharacterized protein</fullName>
    </submittedName>
</protein>
<accession>D2VNV8</accession>